<keyword evidence="2" id="KW-1185">Reference proteome</keyword>
<dbReference type="EMBL" id="MU273480">
    <property type="protein sequence ID" value="KAI0035697.1"/>
    <property type="molecule type" value="Genomic_DNA"/>
</dbReference>
<evidence type="ECO:0000313" key="1">
    <source>
        <dbReference type="EMBL" id="KAI0035697.1"/>
    </source>
</evidence>
<comment type="caution">
    <text evidence="1">The sequence shown here is derived from an EMBL/GenBank/DDBJ whole genome shotgun (WGS) entry which is preliminary data.</text>
</comment>
<reference evidence="1" key="2">
    <citation type="journal article" date="2022" name="New Phytol.">
        <title>Evolutionary transition to the ectomycorrhizal habit in the genomes of a hyperdiverse lineage of mushroom-forming fungi.</title>
        <authorList>
            <person name="Looney B."/>
            <person name="Miyauchi S."/>
            <person name="Morin E."/>
            <person name="Drula E."/>
            <person name="Courty P.E."/>
            <person name="Kohler A."/>
            <person name="Kuo A."/>
            <person name="LaButti K."/>
            <person name="Pangilinan J."/>
            <person name="Lipzen A."/>
            <person name="Riley R."/>
            <person name="Andreopoulos W."/>
            <person name="He G."/>
            <person name="Johnson J."/>
            <person name="Nolan M."/>
            <person name="Tritt A."/>
            <person name="Barry K.W."/>
            <person name="Grigoriev I.V."/>
            <person name="Nagy L.G."/>
            <person name="Hibbett D."/>
            <person name="Henrissat B."/>
            <person name="Matheny P.B."/>
            <person name="Labbe J."/>
            <person name="Martin F.M."/>
        </authorList>
    </citation>
    <scope>NUCLEOTIDE SEQUENCE</scope>
    <source>
        <strain evidence="1">EC-137</strain>
    </source>
</reference>
<dbReference type="Proteomes" id="UP000814128">
    <property type="component" value="Unassembled WGS sequence"/>
</dbReference>
<evidence type="ECO:0000313" key="2">
    <source>
        <dbReference type="Proteomes" id="UP000814128"/>
    </source>
</evidence>
<organism evidence="1 2">
    <name type="scientific">Vararia minispora EC-137</name>
    <dbReference type="NCBI Taxonomy" id="1314806"/>
    <lineage>
        <taxon>Eukaryota</taxon>
        <taxon>Fungi</taxon>
        <taxon>Dikarya</taxon>
        <taxon>Basidiomycota</taxon>
        <taxon>Agaricomycotina</taxon>
        <taxon>Agaricomycetes</taxon>
        <taxon>Russulales</taxon>
        <taxon>Lachnocladiaceae</taxon>
        <taxon>Vararia</taxon>
    </lineage>
</organism>
<name>A0ACB8QVJ6_9AGAM</name>
<keyword evidence="1" id="KW-0808">Transferase</keyword>
<reference evidence="1" key="1">
    <citation type="submission" date="2021-02" db="EMBL/GenBank/DDBJ databases">
        <authorList>
            <consortium name="DOE Joint Genome Institute"/>
            <person name="Ahrendt S."/>
            <person name="Looney B.P."/>
            <person name="Miyauchi S."/>
            <person name="Morin E."/>
            <person name="Drula E."/>
            <person name="Courty P.E."/>
            <person name="Chicoki N."/>
            <person name="Fauchery L."/>
            <person name="Kohler A."/>
            <person name="Kuo A."/>
            <person name="Labutti K."/>
            <person name="Pangilinan J."/>
            <person name="Lipzen A."/>
            <person name="Riley R."/>
            <person name="Andreopoulos W."/>
            <person name="He G."/>
            <person name="Johnson J."/>
            <person name="Barry K.W."/>
            <person name="Grigoriev I.V."/>
            <person name="Nagy L."/>
            <person name="Hibbett D."/>
            <person name="Henrissat B."/>
            <person name="Matheny P.B."/>
            <person name="Labbe J."/>
            <person name="Martin F."/>
        </authorList>
    </citation>
    <scope>NUCLEOTIDE SEQUENCE</scope>
    <source>
        <strain evidence="1">EC-137</strain>
    </source>
</reference>
<protein>
    <submittedName>
        <fullName evidence="1">Pyridoxal phosphate-dependent transferase</fullName>
    </submittedName>
</protein>
<sequence>MNSSDLVNAPFRDEFIFPTNKDIGGKKVDGDARCVYLCGNSLGLLPKRAEALVQEEFRVWGSKAVEGHFDHPHGRDWMKIADHVTPLLAELVGAKTEEVACMGSLTANLHLMMNTFYQPTPGRYKILCEGKAFPSDQYAFASQAKLHGRDPKDAVLELFPRSGEHVLRKEDILKVIEEQGETIALVIFSGVQYYTGQWFPMEAVTRAAKAKGCICGWDLAHAVGNVPLFLHDWGVDWAVWCSYKYLNSGAGGIAGLFLHESWNDRIEPKYAGWWGHDPSTRFQMPPTFAPIQGAQGFQQSNPPILCVASLLGSLQIFKEAGMMPALRARSVNLTAYLESLLRRSPFFVPVEKVPQLYPVDAAADVGRNPGFTIITPSSPDARGAQLSLAFLPLGSGLMEKYYDELKTYGVIGDERKPDVLRLAPTALYNTSEDCDKAAMYLNKVMETIET</sequence>
<gene>
    <name evidence="1" type="ORF">K488DRAFT_76407</name>
</gene>
<accession>A0ACB8QVJ6</accession>
<proteinExistence type="predicted"/>